<protein>
    <recommendedName>
        <fullName evidence="3">DUF2057 domain-containing protein</fullName>
    </recommendedName>
</protein>
<accession>A0ABX3FLP2</accession>
<proteinExistence type="predicted"/>
<organism evidence="1 2">
    <name type="scientific">Vibrio panuliri</name>
    <dbReference type="NCBI Taxonomy" id="1381081"/>
    <lineage>
        <taxon>Bacteria</taxon>
        <taxon>Pseudomonadati</taxon>
        <taxon>Pseudomonadota</taxon>
        <taxon>Gammaproteobacteria</taxon>
        <taxon>Vibrionales</taxon>
        <taxon>Vibrionaceae</taxon>
        <taxon>Vibrio</taxon>
    </lineage>
</organism>
<reference evidence="1 2" key="1">
    <citation type="submission" date="2016-09" db="EMBL/GenBank/DDBJ databases">
        <title>Genomic Taxonomy of the Vibrionaceae.</title>
        <authorList>
            <person name="Gonzalez-Castillo A."/>
            <person name="Gomez-Gil B."/>
            <person name="Enciso-Ibarra K."/>
        </authorList>
    </citation>
    <scope>NUCLEOTIDE SEQUENCE [LARGE SCALE GENOMIC DNA]</scope>
    <source>
        <strain evidence="1 2">CAIM 1902</strain>
    </source>
</reference>
<gene>
    <name evidence="1" type="ORF">BIY20_21440</name>
</gene>
<comment type="caution">
    <text evidence="1">The sequence shown here is derived from an EMBL/GenBank/DDBJ whole genome shotgun (WGS) entry which is preliminary data.</text>
</comment>
<name>A0ABX3FLP2_9VIBR</name>
<dbReference type="EMBL" id="MJMH01000097">
    <property type="protein sequence ID" value="OLQ95134.1"/>
    <property type="molecule type" value="Genomic_DNA"/>
</dbReference>
<evidence type="ECO:0008006" key="3">
    <source>
        <dbReference type="Google" id="ProtNLM"/>
    </source>
</evidence>
<dbReference type="Proteomes" id="UP000186039">
    <property type="component" value="Unassembled WGS sequence"/>
</dbReference>
<dbReference type="RefSeq" id="WP_075714119.1">
    <property type="nucleotide sequence ID" value="NZ_AP019654.1"/>
</dbReference>
<evidence type="ECO:0000313" key="1">
    <source>
        <dbReference type="EMBL" id="OLQ95134.1"/>
    </source>
</evidence>
<sequence>MKSLLSVSLPFLIVGCSTLSPDDAFNDVVYDVKQKQNYSLVTGKELKPITVEQRQGQLVKATVALNYVVPQGSQSLPPSYLSMEMAYLKSYDEYKYALINGTEIVELEAYAPTSETCSDICMKSQYFYIPLDEAIFKQQPISDINFDVMASKNKGFSFTIPGGYVDAVVEQGSKVTTAAPQPVKQEVVVAAAPVKREIDSSLYWYEKVPAENSDEVLQWAVKNRSNANLVPLESSLKEVEMFSYWFSQSSINDRKAILIELLK</sequence>
<dbReference type="PROSITE" id="PS51257">
    <property type="entry name" value="PROKAR_LIPOPROTEIN"/>
    <property type="match status" value="1"/>
</dbReference>
<keyword evidence="2" id="KW-1185">Reference proteome</keyword>
<evidence type="ECO:0000313" key="2">
    <source>
        <dbReference type="Proteomes" id="UP000186039"/>
    </source>
</evidence>